<dbReference type="Proteomes" id="UP001194746">
    <property type="component" value="Unassembled WGS sequence"/>
</dbReference>
<sequence length="69" mass="7858">MKLYFTFLRDVNVDNLLDTYNLLKGRLNQCVLALGDSQFGVIVLPTVLYLSKVLSKLTMGLDRRPELIV</sequence>
<protein>
    <submittedName>
        <fullName evidence="1">Uncharacterized protein</fullName>
    </submittedName>
</protein>
<dbReference type="EMBL" id="VCAU01000246">
    <property type="protein sequence ID" value="KAF9882660.1"/>
    <property type="molecule type" value="Genomic_DNA"/>
</dbReference>
<gene>
    <name evidence="1" type="ORF">FE257_005669</name>
</gene>
<accession>A0AAD4CA45</accession>
<evidence type="ECO:0000313" key="2">
    <source>
        <dbReference type="Proteomes" id="UP001194746"/>
    </source>
</evidence>
<comment type="caution">
    <text evidence="1">The sequence shown here is derived from an EMBL/GenBank/DDBJ whole genome shotgun (WGS) entry which is preliminary data.</text>
</comment>
<reference evidence="1" key="2">
    <citation type="submission" date="2020-02" db="EMBL/GenBank/DDBJ databases">
        <authorList>
            <person name="Gilchrist C.L.M."/>
            <person name="Chooi Y.-H."/>
        </authorList>
    </citation>
    <scope>NUCLEOTIDE SEQUENCE</scope>
    <source>
        <strain evidence="1">MST-FP2251</strain>
    </source>
</reference>
<reference evidence="1" key="1">
    <citation type="journal article" date="2019" name="Beilstein J. Org. Chem.">
        <title>Nanangenines: drimane sesquiterpenoids as the dominant metabolite cohort of a novel Australian fungus, Aspergillus nanangensis.</title>
        <authorList>
            <person name="Lacey H.J."/>
            <person name="Gilchrist C.L.M."/>
            <person name="Crombie A."/>
            <person name="Kalaitzis J.A."/>
            <person name="Vuong D."/>
            <person name="Rutledge P.J."/>
            <person name="Turner P."/>
            <person name="Pitt J.I."/>
            <person name="Lacey E."/>
            <person name="Chooi Y.H."/>
            <person name="Piggott A.M."/>
        </authorList>
    </citation>
    <scope>NUCLEOTIDE SEQUENCE</scope>
    <source>
        <strain evidence="1">MST-FP2251</strain>
    </source>
</reference>
<evidence type="ECO:0000313" key="1">
    <source>
        <dbReference type="EMBL" id="KAF9882660.1"/>
    </source>
</evidence>
<name>A0AAD4CA45_ASPNN</name>
<dbReference type="AlphaFoldDB" id="A0AAD4CA45"/>
<keyword evidence="2" id="KW-1185">Reference proteome</keyword>
<proteinExistence type="predicted"/>
<organism evidence="1 2">
    <name type="scientific">Aspergillus nanangensis</name>
    <dbReference type="NCBI Taxonomy" id="2582783"/>
    <lineage>
        <taxon>Eukaryota</taxon>
        <taxon>Fungi</taxon>
        <taxon>Dikarya</taxon>
        <taxon>Ascomycota</taxon>
        <taxon>Pezizomycotina</taxon>
        <taxon>Eurotiomycetes</taxon>
        <taxon>Eurotiomycetidae</taxon>
        <taxon>Eurotiales</taxon>
        <taxon>Aspergillaceae</taxon>
        <taxon>Aspergillus</taxon>
        <taxon>Aspergillus subgen. Circumdati</taxon>
    </lineage>
</organism>